<reference evidence="2" key="1">
    <citation type="submission" date="2021-04" db="EMBL/GenBank/DDBJ databases">
        <title>Taxonomic assessment of Weissella genus.</title>
        <authorList>
            <person name="Fanelli F."/>
            <person name="Chieffi D."/>
            <person name="Dell'Aquila A."/>
            <person name="Gyu-Sung C."/>
            <person name="Franz C.M.A.P."/>
            <person name="Fusco V."/>
        </authorList>
    </citation>
    <scope>NUCLEOTIDE SEQUENCE</scope>
    <source>
        <strain evidence="2">LMG 25373</strain>
    </source>
</reference>
<keyword evidence="1" id="KW-0472">Membrane</keyword>
<dbReference type="InterPro" id="IPR010387">
    <property type="entry name" value="QueT"/>
</dbReference>
<keyword evidence="1" id="KW-0812">Transmembrane</keyword>
<dbReference type="Pfam" id="PF06177">
    <property type="entry name" value="QueT"/>
    <property type="match status" value="1"/>
</dbReference>
<evidence type="ECO:0000256" key="1">
    <source>
        <dbReference type="SAM" id="Phobius"/>
    </source>
</evidence>
<keyword evidence="1" id="KW-1133">Transmembrane helix</keyword>
<sequence length="167" mass="18519">MNSEKNNDLKPTAKLVLMGLVAAMYVALTSSFGFGIVQFRMSEMFNHLAAFNKRYIVAVTLGVVIANSFQSPYGMIDVVVGSLQTLVMTSLAYFCTRKVKNTITKLTITTVISTLMMWVIAVEIMYMTKAPIAFWPTYGSLMVGELASMVLGGIIIYFISKRIDLTR</sequence>
<dbReference type="Proteomes" id="UP001057481">
    <property type="component" value="Unassembled WGS sequence"/>
</dbReference>
<feature type="transmembrane region" description="Helical" evidence="1">
    <location>
        <begin position="138"/>
        <end position="159"/>
    </location>
</feature>
<accession>A0ABT0VH39</accession>
<dbReference type="PIRSF" id="PIRSF031501">
    <property type="entry name" value="QueT"/>
    <property type="match status" value="1"/>
</dbReference>
<protein>
    <submittedName>
        <fullName evidence="2">QueT transporter family protein</fullName>
    </submittedName>
</protein>
<comment type="caution">
    <text evidence="2">The sequence shown here is derived from an EMBL/GenBank/DDBJ whole genome shotgun (WGS) entry which is preliminary data.</text>
</comment>
<evidence type="ECO:0000313" key="3">
    <source>
        <dbReference type="Proteomes" id="UP001057481"/>
    </source>
</evidence>
<dbReference type="PANTHER" id="PTHR40044">
    <property type="entry name" value="INTEGRAL MEMBRANE PROTEIN-RELATED"/>
    <property type="match status" value="1"/>
</dbReference>
<name>A0ABT0VH39_9LACO</name>
<evidence type="ECO:0000313" key="2">
    <source>
        <dbReference type="EMBL" id="MCM2436925.1"/>
    </source>
</evidence>
<feature type="transmembrane region" description="Helical" evidence="1">
    <location>
        <begin position="106"/>
        <end position="126"/>
    </location>
</feature>
<keyword evidence="3" id="KW-1185">Reference proteome</keyword>
<dbReference type="RefSeq" id="WP_205144040.1">
    <property type="nucleotide sequence ID" value="NZ_JAFBDN010000018.1"/>
</dbReference>
<gene>
    <name evidence="2" type="ORF">KAK10_03135</name>
</gene>
<feature type="transmembrane region" description="Helical" evidence="1">
    <location>
        <begin position="75"/>
        <end position="94"/>
    </location>
</feature>
<dbReference type="Gene3D" id="1.10.1760.20">
    <property type="match status" value="1"/>
</dbReference>
<feature type="transmembrane region" description="Helical" evidence="1">
    <location>
        <begin position="15"/>
        <end position="39"/>
    </location>
</feature>
<dbReference type="EMBL" id="JAGMVS010000041">
    <property type="protein sequence ID" value="MCM2436925.1"/>
    <property type="molecule type" value="Genomic_DNA"/>
</dbReference>
<feature type="transmembrane region" description="Helical" evidence="1">
    <location>
        <begin position="51"/>
        <end position="69"/>
    </location>
</feature>
<organism evidence="2 3">
    <name type="scientific">Periweissella beninensis</name>
    <dbReference type="NCBI Taxonomy" id="504936"/>
    <lineage>
        <taxon>Bacteria</taxon>
        <taxon>Bacillati</taxon>
        <taxon>Bacillota</taxon>
        <taxon>Bacilli</taxon>
        <taxon>Lactobacillales</taxon>
        <taxon>Lactobacillaceae</taxon>
        <taxon>Periweissella</taxon>
    </lineage>
</organism>
<proteinExistence type="predicted"/>
<dbReference type="PANTHER" id="PTHR40044:SF1">
    <property type="entry name" value="INTEGRAL MEMBRANE PROTEIN"/>
    <property type="match status" value="1"/>
</dbReference>